<evidence type="ECO:0000259" key="1">
    <source>
        <dbReference type="PROSITE" id="PS50848"/>
    </source>
</evidence>
<comment type="caution">
    <text evidence="2">The sequence shown here is derived from an EMBL/GenBank/DDBJ whole genome shotgun (WGS) entry which is preliminary data.</text>
</comment>
<organism evidence="2 3">
    <name type="scientific">Cylicocyclus nassatus</name>
    <name type="common">Nematode worm</name>
    <dbReference type="NCBI Taxonomy" id="53992"/>
    <lineage>
        <taxon>Eukaryota</taxon>
        <taxon>Metazoa</taxon>
        <taxon>Ecdysozoa</taxon>
        <taxon>Nematoda</taxon>
        <taxon>Chromadorea</taxon>
        <taxon>Rhabditida</taxon>
        <taxon>Rhabditina</taxon>
        <taxon>Rhabditomorpha</taxon>
        <taxon>Strongyloidea</taxon>
        <taxon>Strongylidae</taxon>
        <taxon>Cylicocyclus</taxon>
    </lineage>
</organism>
<dbReference type="Proteomes" id="UP001176961">
    <property type="component" value="Unassembled WGS sequence"/>
</dbReference>
<dbReference type="Pfam" id="PF01852">
    <property type="entry name" value="START"/>
    <property type="match status" value="1"/>
</dbReference>
<dbReference type="GO" id="GO:0031902">
    <property type="term" value="C:late endosome membrane"/>
    <property type="evidence" value="ECO:0007669"/>
    <property type="project" value="TreeGrafter"/>
</dbReference>
<reference evidence="2" key="1">
    <citation type="submission" date="2023-07" db="EMBL/GenBank/DDBJ databases">
        <authorList>
            <consortium name="CYATHOMIX"/>
        </authorList>
    </citation>
    <scope>NUCLEOTIDE SEQUENCE</scope>
    <source>
        <strain evidence="2">N/A</strain>
    </source>
</reference>
<dbReference type="Gene3D" id="3.30.530.20">
    <property type="match status" value="1"/>
</dbReference>
<protein>
    <recommendedName>
        <fullName evidence="1">START domain-containing protein</fullName>
    </recommendedName>
</protein>
<evidence type="ECO:0000313" key="2">
    <source>
        <dbReference type="EMBL" id="CAJ0594382.1"/>
    </source>
</evidence>
<dbReference type="AlphaFoldDB" id="A0AA36M1I1"/>
<dbReference type="GO" id="GO:0140284">
    <property type="term" value="C:endoplasmic reticulum-endosome membrane contact site"/>
    <property type="evidence" value="ECO:0007669"/>
    <property type="project" value="TreeGrafter"/>
</dbReference>
<dbReference type="EMBL" id="CATQJL010000112">
    <property type="protein sequence ID" value="CAJ0594382.1"/>
    <property type="molecule type" value="Genomic_DNA"/>
</dbReference>
<name>A0AA36M1I1_CYLNA</name>
<dbReference type="GO" id="GO:0005765">
    <property type="term" value="C:lysosomal membrane"/>
    <property type="evidence" value="ECO:0007669"/>
    <property type="project" value="TreeGrafter"/>
</dbReference>
<feature type="domain" description="START" evidence="1">
    <location>
        <begin position="44"/>
        <end position="230"/>
    </location>
</feature>
<dbReference type="PANTHER" id="PTHR46121:SF3">
    <property type="entry name" value="STEROIDOGENIC ACUTE REGULATORY-LIKE PROTEIN 1"/>
    <property type="match status" value="1"/>
</dbReference>
<proteinExistence type="predicted"/>
<dbReference type="GO" id="GO:0005789">
    <property type="term" value="C:endoplasmic reticulum membrane"/>
    <property type="evidence" value="ECO:0007669"/>
    <property type="project" value="TreeGrafter"/>
</dbReference>
<dbReference type="PROSITE" id="PS50848">
    <property type="entry name" value="START"/>
    <property type="match status" value="1"/>
</dbReference>
<evidence type="ECO:0000313" key="3">
    <source>
        <dbReference type="Proteomes" id="UP001176961"/>
    </source>
</evidence>
<accession>A0AA36M1I1</accession>
<dbReference type="InterPro" id="IPR002913">
    <property type="entry name" value="START_lipid-bd_dom"/>
</dbReference>
<dbReference type="PANTHER" id="PTHR46121">
    <property type="entry name" value="STEROIDOGENIC ACUTE REGULATORY PROTEIN-LIKE"/>
    <property type="match status" value="1"/>
</dbReference>
<dbReference type="GO" id="GO:0099044">
    <property type="term" value="P:vesicle tethering to endoplasmic reticulum"/>
    <property type="evidence" value="ECO:0007669"/>
    <property type="project" value="TreeGrafter"/>
</dbReference>
<dbReference type="InterPro" id="IPR023393">
    <property type="entry name" value="START-like_dom_sf"/>
</dbReference>
<dbReference type="GO" id="GO:0008289">
    <property type="term" value="F:lipid binding"/>
    <property type="evidence" value="ECO:0007669"/>
    <property type="project" value="InterPro"/>
</dbReference>
<gene>
    <name evidence="2" type="ORF">CYNAS_LOCUS6365</name>
</gene>
<keyword evidence="3" id="KW-1185">Reference proteome</keyword>
<dbReference type="InterPro" id="IPR051869">
    <property type="entry name" value="STARD3"/>
</dbReference>
<dbReference type="CDD" id="cd00177">
    <property type="entry name" value="START"/>
    <property type="match status" value="1"/>
</dbReference>
<dbReference type="SUPFAM" id="SSF55961">
    <property type="entry name" value="Bet v1-like"/>
    <property type="match status" value="1"/>
</dbReference>
<sequence>MKITVEGIDHQLSPDLEKEYGGAFKAACEAMTKTLEIVRSPGYSDRSSWKADCSSERVSIHYKDIDGLRYFAAKAKLAVNASVVFQEHCDNIENVKDFNDNMRFSRVLKKLTRNIDVANYASNEKFMVKSREFVVGRMQMQLGNAFVLAARSCDLNGFQGCKDTVRGFLHLGAGYYYPDPEDPVNSSFYEYLVSMDLKGMMLKTVANQALGKFVLSDVESNREHAAKLAERHF</sequence>